<dbReference type="GO" id="GO:0070677">
    <property type="term" value="F:rRNA (cytosine-2'-O-)-methyltransferase activity"/>
    <property type="evidence" value="ECO:0007669"/>
    <property type="project" value="UniProtKB-UniRule"/>
</dbReference>
<keyword evidence="2 6" id="KW-0698">rRNA processing</keyword>
<dbReference type="PROSITE" id="PS01296">
    <property type="entry name" value="RSMI"/>
    <property type="match status" value="1"/>
</dbReference>
<dbReference type="InterPro" id="IPR018063">
    <property type="entry name" value="SAM_MeTrfase_RsmI_CS"/>
</dbReference>
<evidence type="ECO:0000256" key="1">
    <source>
        <dbReference type="ARBA" id="ARBA00022490"/>
    </source>
</evidence>
<dbReference type="CDD" id="cd11648">
    <property type="entry name" value="RsmI"/>
    <property type="match status" value="1"/>
</dbReference>
<dbReference type="Pfam" id="PF00590">
    <property type="entry name" value="TP_methylase"/>
    <property type="match status" value="1"/>
</dbReference>
<keyword evidence="4 6" id="KW-0808">Transferase</keyword>
<feature type="domain" description="RsmI HTH" evidence="8">
    <location>
        <begin position="235"/>
        <end position="278"/>
    </location>
</feature>
<dbReference type="GO" id="GO:0005737">
    <property type="term" value="C:cytoplasm"/>
    <property type="evidence" value="ECO:0007669"/>
    <property type="project" value="UniProtKB-SubCell"/>
</dbReference>
<dbReference type="Gene3D" id="3.40.1010.10">
    <property type="entry name" value="Cobalt-precorrin-4 Transmethylase, Domain 1"/>
    <property type="match status" value="1"/>
</dbReference>
<comment type="catalytic activity">
    <reaction evidence="6">
        <text>cytidine(1402) in 16S rRNA + S-adenosyl-L-methionine = 2'-O-methylcytidine(1402) in 16S rRNA + S-adenosyl-L-homocysteine + H(+)</text>
        <dbReference type="Rhea" id="RHEA:42924"/>
        <dbReference type="Rhea" id="RHEA-COMP:10285"/>
        <dbReference type="Rhea" id="RHEA-COMP:10286"/>
        <dbReference type="ChEBI" id="CHEBI:15378"/>
        <dbReference type="ChEBI" id="CHEBI:57856"/>
        <dbReference type="ChEBI" id="CHEBI:59789"/>
        <dbReference type="ChEBI" id="CHEBI:74495"/>
        <dbReference type="ChEBI" id="CHEBI:82748"/>
        <dbReference type="EC" id="2.1.1.198"/>
    </reaction>
</comment>
<dbReference type="NCBIfam" id="TIGR00096">
    <property type="entry name" value="16S rRNA (cytidine(1402)-2'-O)-methyltransferase"/>
    <property type="match status" value="1"/>
</dbReference>
<dbReference type="EC" id="2.1.1.198" evidence="6"/>
<dbReference type="InterPro" id="IPR053910">
    <property type="entry name" value="RsmI_HTH"/>
</dbReference>
<dbReference type="FunFam" id="3.40.1010.10:FF:000002">
    <property type="entry name" value="Ribosomal RNA small subunit methyltransferase I"/>
    <property type="match status" value="1"/>
</dbReference>
<evidence type="ECO:0000259" key="8">
    <source>
        <dbReference type="Pfam" id="PF23016"/>
    </source>
</evidence>
<dbReference type="PIRSF" id="PIRSF005917">
    <property type="entry name" value="MTase_YraL"/>
    <property type="match status" value="1"/>
</dbReference>
<dbReference type="SUPFAM" id="SSF53790">
    <property type="entry name" value="Tetrapyrrole methylase"/>
    <property type="match status" value="1"/>
</dbReference>
<dbReference type="FunFam" id="3.30.950.10:FF:000002">
    <property type="entry name" value="Ribosomal RNA small subunit methyltransferase I"/>
    <property type="match status" value="1"/>
</dbReference>
<evidence type="ECO:0000259" key="7">
    <source>
        <dbReference type="Pfam" id="PF00590"/>
    </source>
</evidence>
<name>A0A379ETW2_9PAST</name>
<proteinExistence type="inferred from homology"/>
<comment type="function">
    <text evidence="6">Catalyzes the 2'-O-methylation of the ribose of cytidine 1402 (C1402) in 16S rRNA.</text>
</comment>
<dbReference type="PANTHER" id="PTHR46111:SF1">
    <property type="entry name" value="RIBOSOMAL RNA SMALL SUBUNIT METHYLTRANSFERASE I"/>
    <property type="match status" value="1"/>
</dbReference>
<reference evidence="9 10" key="1">
    <citation type="submission" date="2018-06" db="EMBL/GenBank/DDBJ databases">
        <authorList>
            <consortium name="Pathogen Informatics"/>
            <person name="Doyle S."/>
        </authorList>
    </citation>
    <scope>NUCLEOTIDE SEQUENCE [LARGE SCALE GENOMIC DNA]</scope>
    <source>
        <strain evidence="9 10">NCTC11621</strain>
    </source>
</reference>
<keyword evidence="3 6" id="KW-0489">Methyltransferase</keyword>
<dbReference type="InterPro" id="IPR000878">
    <property type="entry name" value="4pyrrol_Mease"/>
</dbReference>
<gene>
    <name evidence="6 9" type="primary">rsmI</name>
    <name evidence="9" type="ORF">NCTC11621_00787</name>
</gene>
<dbReference type="Proteomes" id="UP000254704">
    <property type="component" value="Unassembled WGS sequence"/>
</dbReference>
<dbReference type="InterPro" id="IPR035996">
    <property type="entry name" value="4pyrrol_Methylase_sf"/>
</dbReference>
<dbReference type="AlphaFoldDB" id="A0A379ETW2"/>
<dbReference type="HAMAP" id="MF_01877">
    <property type="entry name" value="16SrRNA_methyltr_I"/>
    <property type="match status" value="1"/>
</dbReference>
<dbReference type="Pfam" id="PF23016">
    <property type="entry name" value="RsmI_C"/>
    <property type="match status" value="1"/>
</dbReference>
<evidence type="ECO:0000256" key="5">
    <source>
        <dbReference type="ARBA" id="ARBA00022691"/>
    </source>
</evidence>
<dbReference type="PANTHER" id="PTHR46111">
    <property type="entry name" value="RIBOSOMAL RNA SMALL SUBUNIT METHYLTRANSFERASE I"/>
    <property type="match status" value="1"/>
</dbReference>
<evidence type="ECO:0000256" key="3">
    <source>
        <dbReference type="ARBA" id="ARBA00022603"/>
    </source>
</evidence>
<organism evidence="9 10">
    <name type="scientific">Pasteurella canis</name>
    <dbReference type="NCBI Taxonomy" id="753"/>
    <lineage>
        <taxon>Bacteria</taxon>
        <taxon>Pseudomonadati</taxon>
        <taxon>Pseudomonadota</taxon>
        <taxon>Gammaproteobacteria</taxon>
        <taxon>Pasteurellales</taxon>
        <taxon>Pasteurellaceae</taxon>
        <taxon>Pasteurella</taxon>
    </lineage>
</organism>
<evidence type="ECO:0000313" key="10">
    <source>
        <dbReference type="Proteomes" id="UP000254704"/>
    </source>
</evidence>
<keyword evidence="5 6" id="KW-0949">S-adenosyl-L-methionine</keyword>
<evidence type="ECO:0000256" key="4">
    <source>
        <dbReference type="ARBA" id="ARBA00022679"/>
    </source>
</evidence>
<evidence type="ECO:0000256" key="6">
    <source>
        <dbReference type="HAMAP-Rule" id="MF_01877"/>
    </source>
</evidence>
<dbReference type="Gene3D" id="3.30.950.10">
    <property type="entry name" value="Methyltransferase, Cobalt-precorrin-4 Transmethylase, Domain 2"/>
    <property type="match status" value="1"/>
</dbReference>
<protein>
    <recommendedName>
        <fullName evidence="6">Ribosomal RNA small subunit methyltransferase I</fullName>
        <ecNumber evidence="6">2.1.1.198</ecNumber>
    </recommendedName>
    <alternativeName>
        <fullName evidence="6">16S rRNA 2'-O-ribose C1402 methyltransferase</fullName>
    </alternativeName>
    <alternativeName>
        <fullName evidence="6">rRNA (cytidine-2'-O-)-methyltransferase RsmI</fullName>
    </alternativeName>
</protein>
<sequence>MNNLTGILYIVATPIGNLQDITQRALEVFSNVDLIVAEDTRHSGLLLSHYGIKKPFFALHDHNEQQKAHLLVEKLQQGYHVALISDAGTPLISDPGFHLVRQCRQAGIKIVPLPGACAAITALCASGIPSDRFCFEGFLPAKTKARCDKLKNLAEEDRTLIFYESTHRILDTLVDIEEVFGKERYVVLAREITKTWETIVGDNVANLRQWLQEDPNRIKGEIVLIIEGKPKSEKEEIDPQAIKALKLISQELPLKKAAAIVAELYHYKKNFLYQYGLRHLS</sequence>
<comment type="similarity">
    <text evidence="6">Belongs to the methyltransferase superfamily. RsmI family.</text>
</comment>
<dbReference type="InterPro" id="IPR008189">
    <property type="entry name" value="rRNA_ssu_MeTfrase_I"/>
</dbReference>
<accession>A0A379ETW2</accession>
<feature type="domain" description="Tetrapyrrole methylase" evidence="7">
    <location>
        <begin position="8"/>
        <end position="205"/>
    </location>
</feature>
<evidence type="ECO:0000313" key="9">
    <source>
        <dbReference type="EMBL" id="SUC09766.1"/>
    </source>
</evidence>
<comment type="subcellular location">
    <subcellularLocation>
        <location evidence="6">Cytoplasm</location>
    </subcellularLocation>
</comment>
<dbReference type="InterPro" id="IPR014777">
    <property type="entry name" value="4pyrrole_Mease_sub1"/>
</dbReference>
<keyword evidence="1 6" id="KW-0963">Cytoplasm</keyword>
<dbReference type="RefSeq" id="WP_115322656.1">
    <property type="nucleotide sequence ID" value="NZ_CP083262.1"/>
</dbReference>
<evidence type="ECO:0000256" key="2">
    <source>
        <dbReference type="ARBA" id="ARBA00022552"/>
    </source>
</evidence>
<dbReference type="InterPro" id="IPR014776">
    <property type="entry name" value="4pyrrole_Mease_sub2"/>
</dbReference>
<dbReference type="EMBL" id="UGTV01000015">
    <property type="protein sequence ID" value="SUC09766.1"/>
    <property type="molecule type" value="Genomic_DNA"/>
</dbReference>